<feature type="chain" id="PRO_5022193480" evidence="1">
    <location>
        <begin position="22"/>
        <end position="285"/>
    </location>
</feature>
<feature type="signal peptide" evidence="1">
    <location>
        <begin position="1"/>
        <end position="21"/>
    </location>
</feature>
<keyword evidence="1" id="KW-0732">Signal</keyword>
<evidence type="ECO:0000256" key="1">
    <source>
        <dbReference type="SAM" id="SignalP"/>
    </source>
</evidence>
<dbReference type="AlphaFoldDB" id="A0A553WI83"/>
<proteinExistence type="predicted"/>
<dbReference type="EMBL" id="VKKU01000001">
    <property type="protein sequence ID" value="TSB04392.1"/>
    <property type="molecule type" value="Genomic_DNA"/>
</dbReference>
<accession>A0A553WI83</accession>
<gene>
    <name evidence="2" type="ORF">FOM92_02905</name>
</gene>
<organism evidence="2 3">
    <name type="scientific">Sphingorhabdus contaminans</name>
    <dbReference type="NCBI Taxonomy" id="1343899"/>
    <lineage>
        <taxon>Bacteria</taxon>
        <taxon>Pseudomonadati</taxon>
        <taxon>Pseudomonadota</taxon>
        <taxon>Alphaproteobacteria</taxon>
        <taxon>Sphingomonadales</taxon>
        <taxon>Sphingomonadaceae</taxon>
        <taxon>Sphingorhabdus</taxon>
    </lineage>
</organism>
<dbReference type="OrthoDB" id="7421557at2"/>
<dbReference type="RefSeq" id="WP_143775280.1">
    <property type="nucleotide sequence ID" value="NZ_VKKU01000001.1"/>
</dbReference>
<protein>
    <submittedName>
        <fullName evidence="2">Uncharacterized protein</fullName>
    </submittedName>
</protein>
<evidence type="ECO:0000313" key="3">
    <source>
        <dbReference type="Proteomes" id="UP000320160"/>
    </source>
</evidence>
<reference evidence="2 3" key="1">
    <citation type="submission" date="2019-07" db="EMBL/GenBank/DDBJ databases">
        <authorList>
            <person name="Park M."/>
        </authorList>
    </citation>
    <scope>NUCLEOTIDE SEQUENCE [LARGE SCALE GENOMIC DNA]</scope>
    <source>
        <strain evidence="2 3">KCTC32445</strain>
    </source>
</reference>
<comment type="caution">
    <text evidence="2">The sequence shown here is derived from an EMBL/GenBank/DDBJ whole genome shotgun (WGS) entry which is preliminary data.</text>
</comment>
<name>A0A553WI83_9SPHN</name>
<dbReference type="Proteomes" id="UP000320160">
    <property type="component" value="Unassembled WGS sequence"/>
</dbReference>
<evidence type="ECO:0000313" key="2">
    <source>
        <dbReference type="EMBL" id="TSB04392.1"/>
    </source>
</evidence>
<sequence length="285" mass="31080">MLRPILILGLCAGLHSAVADASQGKRNDPVTLSAKDRTSADLFEVRVFLPQTAIESTVDVGRVARPPSGGLLDTLIVYSLDDKKKILSKSLKDKAEHTIQPVRGVLSGFDVDALALTSSAKALATIDWLHAGTPALHKDMSYTGQPGENVAEISFRYDLSPDFSSIRVFADVRLARNNAVVFKQTVTSIVQLNKRSFEHDKNALLWSEDDGKRAKEAIVDSFRQMEQLIPIALNMTSADLNAFGNKNREQGFAAGYNGPIIKRGGLSPDDILIWSNGLLFLHVLP</sequence>
<keyword evidence="3" id="KW-1185">Reference proteome</keyword>